<feature type="transmembrane region" description="Helical" evidence="1">
    <location>
        <begin position="74"/>
        <end position="92"/>
    </location>
</feature>
<name>A0A8D8Z862_9HEMI</name>
<protein>
    <submittedName>
        <fullName evidence="2">Uncharacterized protein</fullName>
    </submittedName>
</protein>
<dbReference type="AlphaFoldDB" id="A0A8D8Z862"/>
<reference evidence="2" key="1">
    <citation type="submission" date="2021-05" db="EMBL/GenBank/DDBJ databases">
        <authorList>
            <person name="Alioto T."/>
            <person name="Alioto T."/>
            <person name="Gomez Garrido J."/>
        </authorList>
    </citation>
    <scope>NUCLEOTIDE SEQUENCE</scope>
</reference>
<sequence length="118" mass="14135">MERRLQSKYTIHTIPQSTPHTQGMGLISISLHLYLVIKIIHPTNTESRVTKRQYLEFDDTNWVRVHSTLFSFHFIYLLIFLFLFFHVITPLLSHLLTYLYPLSVFLLHLCLYHCPYIQ</sequence>
<dbReference type="EMBL" id="HBUF01428163">
    <property type="protein sequence ID" value="CAG6741646.1"/>
    <property type="molecule type" value="Transcribed_RNA"/>
</dbReference>
<proteinExistence type="predicted"/>
<feature type="transmembrane region" description="Helical" evidence="1">
    <location>
        <begin position="98"/>
        <end position="117"/>
    </location>
</feature>
<organism evidence="2">
    <name type="scientific">Cacopsylla melanoneura</name>
    <dbReference type="NCBI Taxonomy" id="428564"/>
    <lineage>
        <taxon>Eukaryota</taxon>
        <taxon>Metazoa</taxon>
        <taxon>Ecdysozoa</taxon>
        <taxon>Arthropoda</taxon>
        <taxon>Hexapoda</taxon>
        <taxon>Insecta</taxon>
        <taxon>Pterygota</taxon>
        <taxon>Neoptera</taxon>
        <taxon>Paraneoptera</taxon>
        <taxon>Hemiptera</taxon>
        <taxon>Sternorrhyncha</taxon>
        <taxon>Psylloidea</taxon>
        <taxon>Psyllidae</taxon>
        <taxon>Psyllinae</taxon>
        <taxon>Cacopsylla</taxon>
    </lineage>
</organism>
<keyword evidence="1" id="KW-0472">Membrane</keyword>
<evidence type="ECO:0000313" key="2">
    <source>
        <dbReference type="EMBL" id="CAG6741646.1"/>
    </source>
</evidence>
<keyword evidence="1" id="KW-1133">Transmembrane helix</keyword>
<evidence type="ECO:0000256" key="1">
    <source>
        <dbReference type="SAM" id="Phobius"/>
    </source>
</evidence>
<accession>A0A8D8Z862</accession>
<keyword evidence="1" id="KW-0812">Transmembrane</keyword>